<keyword evidence="1" id="KW-1133">Transmembrane helix</keyword>
<protein>
    <submittedName>
        <fullName evidence="2">Uncharacterized protein</fullName>
    </submittedName>
</protein>
<reference evidence="2 3" key="1">
    <citation type="submission" date="2019-06" db="EMBL/GenBank/DDBJ databases">
        <title>Genome Sequence of the Brown Rot Fungal Pathogen Monilinia fructicola.</title>
        <authorList>
            <person name="De Miccolis Angelini R.M."/>
            <person name="Landi L."/>
            <person name="Abate D."/>
            <person name="Pollastro S."/>
            <person name="Romanazzi G."/>
            <person name="Faretra F."/>
        </authorList>
    </citation>
    <scope>NUCLEOTIDE SEQUENCE [LARGE SCALE GENOMIC DNA]</scope>
    <source>
        <strain evidence="2 3">Mfrc123</strain>
    </source>
</reference>
<dbReference type="AlphaFoldDB" id="A0A5M9K7Y8"/>
<evidence type="ECO:0000313" key="2">
    <source>
        <dbReference type="EMBL" id="KAA8576599.1"/>
    </source>
</evidence>
<keyword evidence="3" id="KW-1185">Reference proteome</keyword>
<name>A0A5M9K7Y8_MONFR</name>
<dbReference type="EMBL" id="VICG01000001">
    <property type="protein sequence ID" value="KAA8576599.1"/>
    <property type="molecule type" value="Genomic_DNA"/>
</dbReference>
<organism evidence="2 3">
    <name type="scientific">Monilinia fructicola</name>
    <name type="common">Brown rot fungus</name>
    <name type="synonym">Ciboria fructicola</name>
    <dbReference type="NCBI Taxonomy" id="38448"/>
    <lineage>
        <taxon>Eukaryota</taxon>
        <taxon>Fungi</taxon>
        <taxon>Dikarya</taxon>
        <taxon>Ascomycota</taxon>
        <taxon>Pezizomycotina</taxon>
        <taxon>Leotiomycetes</taxon>
        <taxon>Helotiales</taxon>
        <taxon>Sclerotiniaceae</taxon>
        <taxon>Monilinia</taxon>
    </lineage>
</organism>
<sequence>MPTSYTLSSKFAGAVLANQTFMLFDFCIFIMHPRQRRREYEHIQKITSIKSNCLAYRWKEGEKVIPKVFFFYISFCIGSILDQVFDTYFFLLSNEIFKDDQHMLWVESSFSMRAWVLRGLGPGPGSWNGNLYDVRE</sequence>
<accession>A0A5M9K7Y8</accession>
<comment type="caution">
    <text evidence="2">The sequence shown here is derived from an EMBL/GenBank/DDBJ whole genome shotgun (WGS) entry which is preliminary data.</text>
</comment>
<dbReference type="Proteomes" id="UP000322873">
    <property type="component" value="Unassembled WGS sequence"/>
</dbReference>
<keyword evidence="1" id="KW-0472">Membrane</keyword>
<keyword evidence="1" id="KW-0812">Transmembrane</keyword>
<feature type="transmembrane region" description="Helical" evidence="1">
    <location>
        <begin position="69"/>
        <end position="91"/>
    </location>
</feature>
<proteinExistence type="predicted"/>
<feature type="transmembrane region" description="Helical" evidence="1">
    <location>
        <begin position="12"/>
        <end position="31"/>
    </location>
</feature>
<evidence type="ECO:0000313" key="3">
    <source>
        <dbReference type="Proteomes" id="UP000322873"/>
    </source>
</evidence>
<evidence type="ECO:0000256" key="1">
    <source>
        <dbReference type="SAM" id="Phobius"/>
    </source>
</evidence>
<gene>
    <name evidence="2" type="ORF">EYC84_006697</name>
</gene>